<reference evidence="2" key="1">
    <citation type="submission" date="2023-03" db="EMBL/GenBank/DDBJ databases">
        <title>Massive genome expansion in bonnet fungi (Mycena s.s.) driven by repeated elements and novel gene families across ecological guilds.</title>
        <authorList>
            <consortium name="Lawrence Berkeley National Laboratory"/>
            <person name="Harder C.B."/>
            <person name="Miyauchi S."/>
            <person name="Viragh M."/>
            <person name="Kuo A."/>
            <person name="Thoen E."/>
            <person name="Andreopoulos B."/>
            <person name="Lu D."/>
            <person name="Skrede I."/>
            <person name="Drula E."/>
            <person name="Henrissat B."/>
            <person name="Morin E."/>
            <person name="Kohler A."/>
            <person name="Barry K."/>
            <person name="LaButti K."/>
            <person name="Morin E."/>
            <person name="Salamov A."/>
            <person name="Lipzen A."/>
            <person name="Mereny Z."/>
            <person name="Hegedus B."/>
            <person name="Baldrian P."/>
            <person name="Stursova M."/>
            <person name="Weitz H."/>
            <person name="Taylor A."/>
            <person name="Grigoriev I.V."/>
            <person name="Nagy L.G."/>
            <person name="Martin F."/>
            <person name="Kauserud H."/>
        </authorList>
    </citation>
    <scope>NUCLEOTIDE SEQUENCE</scope>
    <source>
        <strain evidence="2">CBHHK173m</strain>
    </source>
</reference>
<feature type="region of interest" description="Disordered" evidence="1">
    <location>
        <begin position="21"/>
        <end position="43"/>
    </location>
</feature>
<comment type="caution">
    <text evidence="2">The sequence shown here is derived from an EMBL/GenBank/DDBJ whole genome shotgun (WGS) entry which is preliminary data.</text>
</comment>
<organism evidence="2 3">
    <name type="scientific">Mycena belliarum</name>
    <dbReference type="NCBI Taxonomy" id="1033014"/>
    <lineage>
        <taxon>Eukaryota</taxon>
        <taxon>Fungi</taxon>
        <taxon>Dikarya</taxon>
        <taxon>Basidiomycota</taxon>
        <taxon>Agaricomycotina</taxon>
        <taxon>Agaricomycetes</taxon>
        <taxon>Agaricomycetidae</taxon>
        <taxon>Agaricales</taxon>
        <taxon>Marasmiineae</taxon>
        <taxon>Mycenaceae</taxon>
        <taxon>Mycena</taxon>
    </lineage>
</organism>
<dbReference type="EMBL" id="JARJCN010000017">
    <property type="protein sequence ID" value="KAJ7092953.1"/>
    <property type="molecule type" value="Genomic_DNA"/>
</dbReference>
<feature type="compositionally biased region" description="Polar residues" evidence="1">
    <location>
        <begin position="21"/>
        <end position="35"/>
    </location>
</feature>
<feature type="region of interest" description="Disordered" evidence="1">
    <location>
        <begin position="242"/>
        <end position="290"/>
    </location>
</feature>
<feature type="region of interest" description="Disordered" evidence="1">
    <location>
        <begin position="302"/>
        <end position="359"/>
    </location>
</feature>
<dbReference type="Proteomes" id="UP001222325">
    <property type="component" value="Unassembled WGS sequence"/>
</dbReference>
<name>A0AAD6XPA0_9AGAR</name>
<evidence type="ECO:0000313" key="3">
    <source>
        <dbReference type="Proteomes" id="UP001222325"/>
    </source>
</evidence>
<accession>A0AAD6XPA0</accession>
<gene>
    <name evidence="2" type="ORF">B0H15DRAFT_833054</name>
</gene>
<dbReference type="AlphaFoldDB" id="A0AAD6XPA0"/>
<evidence type="ECO:0000256" key="1">
    <source>
        <dbReference type="SAM" id="MobiDB-lite"/>
    </source>
</evidence>
<evidence type="ECO:0000313" key="2">
    <source>
        <dbReference type="EMBL" id="KAJ7092953.1"/>
    </source>
</evidence>
<sequence length="359" mass="38717">MKHPSPLPSSAASISSFQSFDTVRQATRTPSTAPSSLACPDDHRWSEVVPPDSGLTFAVIWDPDAEDLLTFSSAALSAPDCTSDSPDSPSDAYSQVLTIGPSGAGASELDCAPTPAFYAHNNGFRFAESAYDFPDRRTQTSSTLDGLDVYLRGSLLGRAHTANPNRYASCFRTLDADKFAFDPRTSFANAWMRKLKRALRDDVSDEGFFEGGQYLDDDSEPNMCSAFSVSDTSTSNFITVSSEDSDASSSTWSALEAPKTPGYSRTPPFTGISPAHRRLRKPRPTTPAPPAAVLTRAEYSHNLPIPVPGSESPVSPRPPSRPSSPRVSLPKFARGLSGRWKKTETDGPGWVWVDVKGEP</sequence>
<protein>
    <submittedName>
        <fullName evidence="2">Uncharacterized protein</fullName>
    </submittedName>
</protein>
<proteinExistence type="predicted"/>
<keyword evidence="3" id="KW-1185">Reference proteome</keyword>